<proteinExistence type="predicted"/>
<reference evidence="2" key="2">
    <citation type="journal article" date="2015" name="Fish Shellfish Immunol.">
        <title>Early steps in the European eel (Anguilla anguilla)-Vibrio vulnificus interaction in the gills: Role of the RtxA13 toxin.</title>
        <authorList>
            <person name="Callol A."/>
            <person name="Pajuelo D."/>
            <person name="Ebbesson L."/>
            <person name="Teles M."/>
            <person name="MacKenzie S."/>
            <person name="Amaro C."/>
        </authorList>
    </citation>
    <scope>NUCLEOTIDE SEQUENCE</scope>
</reference>
<organism evidence="2">
    <name type="scientific">Anguilla anguilla</name>
    <name type="common">European freshwater eel</name>
    <name type="synonym">Muraena anguilla</name>
    <dbReference type="NCBI Taxonomy" id="7936"/>
    <lineage>
        <taxon>Eukaryota</taxon>
        <taxon>Metazoa</taxon>
        <taxon>Chordata</taxon>
        <taxon>Craniata</taxon>
        <taxon>Vertebrata</taxon>
        <taxon>Euteleostomi</taxon>
        <taxon>Actinopterygii</taxon>
        <taxon>Neopterygii</taxon>
        <taxon>Teleostei</taxon>
        <taxon>Anguilliformes</taxon>
        <taxon>Anguillidae</taxon>
        <taxon>Anguilla</taxon>
    </lineage>
</organism>
<reference evidence="2" key="1">
    <citation type="submission" date="2014-11" db="EMBL/GenBank/DDBJ databases">
        <authorList>
            <person name="Amaro Gonzalez C."/>
        </authorList>
    </citation>
    <scope>NUCLEOTIDE SEQUENCE</scope>
</reference>
<evidence type="ECO:0000256" key="1">
    <source>
        <dbReference type="SAM" id="MobiDB-lite"/>
    </source>
</evidence>
<accession>A0A0E9VL21</accession>
<protein>
    <submittedName>
        <fullName evidence="2">Uncharacterized protein</fullName>
    </submittedName>
</protein>
<sequence>MSLQSRQKLKRPRPLCPQSRCAAMIS</sequence>
<dbReference type="EMBL" id="GBXM01030659">
    <property type="protein sequence ID" value="JAH77918.1"/>
    <property type="molecule type" value="Transcribed_RNA"/>
</dbReference>
<name>A0A0E9VL21_ANGAN</name>
<dbReference type="AlphaFoldDB" id="A0A0E9VL21"/>
<evidence type="ECO:0000313" key="2">
    <source>
        <dbReference type="EMBL" id="JAH77918.1"/>
    </source>
</evidence>
<feature type="region of interest" description="Disordered" evidence="1">
    <location>
        <begin position="1"/>
        <end position="26"/>
    </location>
</feature>